<protein>
    <recommendedName>
        <fullName evidence="5">BAG domain-containing protein</fullName>
    </recommendedName>
</protein>
<reference evidence="3 4" key="1">
    <citation type="submission" date="2017-08" db="EMBL/GenBank/DDBJ databases">
        <title>Acidophilic green algal genome provides insights into adaptation to an acidic environment.</title>
        <authorList>
            <person name="Hirooka S."/>
            <person name="Hirose Y."/>
            <person name="Kanesaki Y."/>
            <person name="Higuchi S."/>
            <person name="Fujiwara T."/>
            <person name="Onuma R."/>
            <person name="Era A."/>
            <person name="Ohbayashi R."/>
            <person name="Uzuka A."/>
            <person name="Nozaki H."/>
            <person name="Yoshikawa H."/>
            <person name="Miyagishima S.Y."/>
        </authorList>
    </citation>
    <scope>NUCLEOTIDE SEQUENCE [LARGE SCALE GENOMIC DNA]</scope>
    <source>
        <strain evidence="3 4">NIES-2499</strain>
    </source>
</reference>
<feature type="compositionally biased region" description="Polar residues" evidence="2">
    <location>
        <begin position="302"/>
        <end position="327"/>
    </location>
</feature>
<feature type="compositionally biased region" description="Polar residues" evidence="2">
    <location>
        <begin position="217"/>
        <end position="233"/>
    </location>
</feature>
<feature type="region of interest" description="Disordered" evidence="2">
    <location>
        <begin position="158"/>
        <end position="186"/>
    </location>
</feature>
<keyword evidence="4" id="KW-1185">Reference proteome</keyword>
<feature type="compositionally biased region" description="Low complexity" evidence="2">
    <location>
        <begin position="510"/>
        <end position="528"/>
    </location>
</feature>
<feature type="region of interest" description="Disordered" evidence="2">
    <location>
        <begin position="262"/>
        <end position="332"/>
    </location>
</feature>
<evidence type="ECO:0000256" key="1">
    <source>
        <dbReference type="SAM" id="Coils"/>
    </source>
</evidence>
<proteinExistence type="predicted"/>
<feature type="coiled-coil region" evidence="1">
    <location>
        <begin position="467"/>
        <end position="494"/>
    </location>
</feature>
<gene>
    <name evidence="3" type="ORF">CEUSTIGMA_g13054.t1</name>
</gene>
<comment type="caution">
    <text evidence="3">The sequence shown here is derived from an EMBL/GenBank/DDBJ whole genome shotgun (WGS) entry which is preliminary data.</text>
</comment>
<evidence type="ECO:0000313" key="4">
    <source>
        <dbReference type="Proteomes" id="UP000232323"/>
    </source>
</evidence>
<evidence type="ECO:0000313" key="3">
    <source>
        <dbReference type="EMBL" id="GAX85639.1"/>
    </source>
</evidence>
<dbReference type="Proteomes" id="UP000232323">
    <property type="component" value="Unassembled WGS sequence"/>
</dbReference>
<evidence type="ECO:0008006" key="5">
    <source>
        <dbReference type="Google" id="ProtNLM"/>
    </source>
</evidence>
<sequence length="707" mass="77179">MYFSDYLGPNYRRHAANDGCGGYCDEGGQPEEFVPQFEEIAFSFPSLSQPQPAHIRHPTLHHTFGHPSAAAAYPRRVNRPYSYAPSSGSYNPPDASSFIPCYEHVPAHFIPSTSHRFRESRPQVLPHSYHPSQPFVTDQEEEEDGDIVYLWDKSSGQPRAMRLTPMHGSPKVYPTTAQRHTRPAAVAPQGACAELVVPKSLDFNASQPSHRSRQMSERSGASSPPHPQTTNGASKEQLLKQQELQELQDKVLRMIEEAMSAQKHGKPTLINLGNNAARSRSPSPPPPAISGDEQRLAKIIKTSPSQTERGAMQTTSTKPADGSNKSSQDVKRTIPVRVISTAEDKGVSLKLAPNVPNAAAAATSASPAHTPAPAAVSVSVATKKQLSLTRSQAARVVQKWWRGWRVWGLQRDVMKGLRHAAAMLKKASTVWEENLAGESTLTQKQYMEVSDLATKVVMQLDSLTCSSNELRAIKKRLTNNALALEDRVQSLYLKPSSPRASDHPEPSPLSGASTPTEGSSSSSGCNSSNVDIGRQVLHIHGDEAEGGENEKTEVAGVRKEVTTELMHQDATCIAKVAVQHSQLEEEISFKQLEDELTHLDVAPVQQQACPVTTLMPGNSCNQYEHSQATKDIEEDNQSPAVISQSQVPVDVASSSTQVNATTPEAESLIGAVLNDHDQNSASFKEDCRIRREPRVRIRLSIEDADES</sequence>
<feature type="region of interest" description="Disordered" evidence="2">
    <location>
        <begin position="494"/>
        <end position="529"/>
    </location>
</feature>
<keyword evidence="1" id="KW-0175">Coiled coil</keyword>
<feature type="region of interest" description="Disordered" evidence="2">
    <location>
        <begin position="204"/>
        <end position="233"/>
    </location>
</feature>
<dbReference type="AlphaFoldDB" id="A0A250XRR9"/>
<dbReference type="OrthoDB" id="551686at2759"/>
<accession>A0A250XRR9</accession>
<evidence type="ECO:0000256" key="2">
    <source>
        <dbReference type="SAM" id="MobiDB-lite"/>
    </source>
</evidence>
<name>A0A250XRR9_9CHLO</name>
<dbReference type="EMBL" id="BEGY01000182">
    <property type="protein sequence ID" value="GAX85639.1"/>
    <property type="molecule type" value="Genomic_DNA"/>
</dbReference>
<organism evidence="3 4">
    <name type="scientific">Chlamydomonas eustigma</name>
    <dbReference type="NCBI Taxonomy" id="1157962"/>
    <lineage>
        <taxon>Eukaryota</taxon>
        <taxon>Viridiplantae</taxon>
        <taxon>Chlorophyta</taxon>
        <taxon>core chlorophytes</taxon>
        <taxon>Chlorophyceae</taxon>
        <taxon>CS clade</taxon>
        <taxon>Chlamydomonadales</taxon>
        <taxon>Chlamydomonadaceae</taxon>
        <taxon>Chlamydomonas</taxon>
    </lineage>
</organism>